<dbReference type="Gene3D" id="1.10.10.60">
    <property type="entry name" value="Homeodomain-like"/>
    <property type="match status" value="2"/>
</dbReference>
<dbReference type="eggNOG" id="COG2207">
    <property type="taxonomic scope" value="Bacteria"/>
</dbReference>
<dbReference type="AlphaFoldDB" id="A0A074KPL6"/>
<dbReference type="InterPro" id="IPR009057">
    <property type="entry name" value="Homeodomain-like_sf"/>
</dbReference>
<comment type="caution">
    <text evidence="5">The sequence shown here is derived from an EMBL/GenBank/DDBJ whole genome shotgun (WGS) entry which is preliminary data.</text>
</comment>
<dbReference type="Gene3D" id="2.60.120.10">
    <property type="entry name" value="Jelly Rolls"/>
    <property type="match status" value="1"/>
</dbReference>
<dbReference type="eggNOG" id="COG1917">
    <property type="taxonomic scope" value="Bacteria"/>
</dbReference>
<evidence type="ECO:0000259" key="4">
    <source>
        <dbReference type="PROSITE" id="PS01124"/>
    </source>
</evidence>
<evidence type="ECO:0000256" key="1">
    <source>
        <dbReference type="ARBA" id="ARBA00023015"/>
    </source>
</evidence>
<dbReference type="InterPro" id="IPR018060">
    <property type="entry name" value="HTH_AraC"/>
</dbReference>
<dbReference type="Proteomes" id="UP000027821">
    <property type="component" value="Unassembled WGS sequence"/>
</dbReference>
<dbReference type="EMBL" id="JMIH01000034">
    <property type="protein sequence ID" value="KEO71901.1"/>
    <property type="molecule type" value="Genomic_DNA"/>
</dbReference>
<proteinExistence type="predicted"/>
<accession>A0A074KPL6</accession>
<dbReference type="OrthoDB" id="792101at2"/>
<dbReference type="SMART" id="SM00342">
    <property type="entry name" value="HTH_ARAC"/>
    <property type="match status" value="1"/>
</dbReference>
<dbReference type="Pfam" id="PF02311">
    <property type="entry name" value="AraC_binding"/>
    <property type="match status" value="1"/>
</dbReference>
<keyword evidence="6" id="KW-1185">Reference proteome</keyword>
<evidence type="ECO:0000313" key="5">
    <source>
        <dbReference type="EMBL" id="KEO71901.1"/>
    </source>
</evidence>
<dbReference type="Pfam" id="PF12833">
    <property type="entry name" value="HTH_18"/>
    <property type="match status" value="1"/>
</dbReference>
<dbReference type="InterPro" id="IPR003313">
    <property type="entry name" value="AraC-bd"/>
</dbReference>
<keyword evidence="1" id="KW-0805">Transcription regulation</keyword>
<sequence>MKPLLYHLPRTTDEPVRILKENHPHFYDNLHFHAEYQIMTIIEGSGTYFIGDAFGNFHSGDTFLIGSNLPHFFRSDMAYYQPDSKLRSKNISILFSLDAIGENFKKLPELHHLNKLLEKSNSGLVLKGKTKEKLYKASKKITKKKGFDKYIYLFKILNELSHSQDVETLSHITYEKSTKFADTDKVGAVINFLIENFSKDISLADAADVANLSVNAFCRYFKKHTRKTFSQFLNEIRIGHACRQLVEEQLSIKEVAFNVGYYNISYFNRQFKAITHCTPSEYSKNINYKHEMIVV</sequence>
<dbReference type="GO" id="GO:0043565">
    <property type="term" value="F:sequence-specific DNA binding"/>
    <property type="evidence" value="ECO:0007669"/>
    <property type="project" value="InterPro"/>
</dbReference>
<gene>
    <name evidence="5" type="ORF">EL17_20510</name>
</gene>
<dbReference type="PANTHER" id="PTHR43280:SF27">
    <property type="entry name" value="TRANSCRIPTIONAL REGULATOR MTLR"/>
    <property type="match status" value="1"/>
</dbReference>
<dbReference type="InterPro" id="IPR014710">
    <property type="entry name" value="RmlC-like_jellyroll"/>
</dbReference>
<dbReference type="RefSeq" id="WP_035078870.1">
    <property type="nucleotide sequence ID" value="NZ_JMIH01000034.1"/>
</dbReference>
<reference evidence="5 6" key="1">
    <citation type="submission" date="2014-04" db="EMBL/GenBank/DDBJ databases">
        <title>Characterization and application of a salt tolerant electro-active bacterium.</title>
        <authorList>
            <person name="Yang L."/>
            <person name="Wei S."/>
            <person name="Tay Q.X.M."/>
        </authorList>
    </citation>
    <scope>NUCLEOTIDE SEQUENCE [LARGE SCALE GENOMIC DNA]</scope>
    <source>
        <strain evidence="5 6">LY1</strain>
    </source>
</reference>
<organism evidence="5 6">
    <name type="scientific">Anditalea andensis</name>
    <dbReference type="NCBI Taxonomy" id="1048983"/>
    <lineage>
        <taxon>Bacteria</taxon>
        <taxon>Pseudomonadati</taxon>
        <taxon>Bacteroidota</taxon>
        <taxon>Cytophagia</taxon>
        <taxon>Cytophagales</taxon>
        <taxon>Cytophagaceae</taxon>
        <taxon>Anditalea</taxon>
    </lineage>
</organism>
<dbReference type="InterPro" id="IPR011051">
    <property type="entry name" value="RmlC_Cupin_sf"/>
</dbReference>
<name>A0A074KPL6_9BACT</name>
<dbReference type="PROSITE" id="PS01124">
    <property type="entry name" value="HTH_ARAC_FAMILY_2"/>
    <property type="match status" value="1"/>
</dbReference>
<evidence type="ECO:0000313" key="6">
    <source>
        <dbReference type="Proteomes" id="UP000027821"/>
    </source>
</evidence>
<dbReference type="GO" id="GO:0003700">
    <property type="term" value="F:DNA-binding transcription factor activity"/>
    <property type="evidence" value="ECO:0007669"/>
    <property type="project" value="InterPro"/>
</dbReference>
<dbReference type="SUPFAM" id="SSF46689">
    <property type="entry name" value="Homeodomain-like"/>
    <property type="match status" value="2"/>
</dbReference>
<dbReference type="STRING" id="1048983.EL17_20510"/>
<keyword evidence="3" id="KW-0804">Transcription</keyword>
<dbReference type="SUPFAM" id="SSF51182">
    <property type="entry name" value="RmlC-like cupins"/>
    <property type="match status" value="1"/>
</dbReference>
<dbReference type="PANTHER" id="PTHR43280">
    <property type="entry name" value="ARAC-FAMILY TRANSCRIPTIONAL REGULATOR"/>
    <property type="match status" value="1"/>
</dbReference>
<keyword evidence="2 5" id="KW-0238">DNA-binding</keyword>
<protein>
    <submittedName>
        <fullName evidence="5">DNA-binding protein</fullName>
    </submittedName>
</protein>
<evidence type="ECO:0000256" key="3">
    <source>
        <dbReference type="ARBA" id="ARBA00023163"/>
    </source>
</evidence>
<feature type="domain" description="HTH araC/xylS-type" evidence="4">
    <location>
        <begin position="187"/>
        <end position="285"/>
    </location>
</feature>
<evidence type="ECO:0000256" key="2">
    <source>
        <dbReference type="ARBA" id="ARBA00023125"/>
    </source>
</evidence>